<protein>
    <submittedName>
        <fullName evidence="2">Uncharacterized protein</fullName>
    </submittedName>
</protein>
<dbReference type="AlphaFoldDB" id="A0A7J6LU24"/>
<comment type="caution">
    <text evidence="2">The sequence shown here is derived from an EMBL/GenBank/DDBJ whole genome shotgun (WGS) entry which is preliminary data.</text>
</comment>
<feature type="compositionally biased region" description="Polar residues" evidence="1">
    <location>
        <begin position="104"/>
        <end position="113"/>
    </location>
</feature>
<feature type="region of interest" description="Disordered" evidence="1">
    <location>
        <begin position="43"/>
        <end position="77"/>
    </location>
</feature>
<evidence type="ECO:0000313" key="3">
    <source>
        <dbReference type="Proteomes" id="UP000572268"/>
    </source>
</evidence>
<gene>
    <name evidence="2" type="ORF">FOL46_005120</name>
</gene>
<feature type="region of interest" description="Disordered" evidence="1">
    <location>
        <begin position="1"/>
        <end position="30"/>
    </location>
</feature>
<dbReference type="Proteomes" id="UP000572268">
    <property type="component" value="Unassembled WGS sequence"/>
</dbReference>
<accession>A0A7J6LU24</accession>
<name>A0A7J6LU24_PEROL</name>
<evidence type="ECO:0000313" key="2">
    <source>
        <dbReference type="EMBL" id="KAF4662808.1"/>
    </source>
</evidence>
<organism evidence="2 3">
    <name type="scientific">Perkinsus olseni</name>
    <name type="common">Perkinsus atlanticus</name>
    <dbReference type="NCBI Taxonomy" id="32597"/>
    <lineage>
        <taxon>Eukaryota</taxon>
        <taxon>Sar</taxon>
        <taxon>Alveolata</taxon>
        <taxon>Perkinsozoa</taxon>
        <taxon>Perkinsea</taxon>
        <taxon>Perkinsida</taxon>
        <taxon>Perkinsidae</taxon>
        <taxon>Perkinsus</taxon>
    </lineage>
</organism>
<dbReference type="EMBL" id="JABANN010000308">
    <property type="protein sequence ID" value="KAF4662808.1"/>
    <property type="molecule type" value="Genomic_DNA"/>
</dbReference>
<sequence>MKAFLSRMAERMPPQVHATTSPETATVSTPVTNRSFFQQYSMGRSAKATRQTSYEKVKKLRKSREWKKSGSRAIRKEKKEAIRDAKLEEDQVPVIESTDDLPAANNNKADMDM</sequence>
<proteinExistence type="predicted"/>
<reference evidence="2 3" key="1">
    <citation type="submission" date="2020-04" db="EMBL/GenBank/DDBJ databases">
        <title>Perkinsus olseni comparative genomics.</title>
        <authorList>
            <person name="Bogema D.R."/>
        </authorList>
    </citation>
    <scope>NUCLEOTIDE SEQUENCE [LARGE SCALE GENOMIC DNA]</scope>
    <source>
        <strain evidence="2">ATCC PRA-31</strain>
    </source>
</reference>
<feature type="compositionally biased region" description="Polar residues" evidence="1">
    <location>
        <begin position="43"/>
        <end position="54"/>
    </location>
</feature>
<feature type="compositionally biased region" description="Basic residues" evidence="1">
    <location>
        <begin position="58"/>
        <end position="76"/>
    </location>
</feature>
<evidence type="ECO:0000256" key="1">
    <source>
        <dbReference type="SAM" id="MobiDB-lite"/>
    </source>
</evidence>
<feature type="compositionally biased region" description="Polar residues" evidence="1">
    <location>
        <begin position="17"/>
        <end position="30"/>
    </location>
</feature>
<feature type="region of interest" description="Disordered" evidence="1">
    <location>
        <begin position="89"/>
        <end position="113"/>
    </location>
</feature>